<evidence type="ECO:0000256" key="1">
    <source>
        <dbReference type="ARBA" id="ARBA00007487"/>
    </source>
</evidence>
<dbReference type="GO" id="GO:0009235">
    <property type="term" value="P:cobalamin metabolic process"/>
    <property type="evidence" value="ECO:0007669"/>
    <property type="project" value="UniProtKB-ARBA"/>
</dbReference>
<feature type="domain" description="Cobalamin adenosyltransferase-like" evidence="11">
    <location>
        <begin position="52"/>
        <end position="228"/>
    </location>
</feature>
<keyword evidence="5 10" id="KW-0067">ATP-binding</keyword>
<dbReference type="Proteomes" id="UP001497623">
    <property type="component" value="Unassembled WGS sequence"/>
</dbReference>
<dbReference type="PANTHER" id="PTHR12213:SF0">
    <property type="entry name" value="CORRINOID ADENOSYLTRANSFERASE MMAB"/>
    <property type="match status" value="1"/>
</dbReference>
<evidence type="ECO:0000256" key="10">
    <source>
        <dbReference type="RuleBase" id="RU366026"/>
    </source>
</evidence>
<dbReference type="SUPFAM" id="SSF89028">
    <property type="entry name" value="Cobalamin adenosyltransferase-like"/>
    <property type="match status" value="1"/>
</dbReference>
<proteinExistence type="inferred from homology"/>
<evidence type="ECO:0000256" key="5">
    <source>
        <dbReference type="ARBA" id="ARBA00022840"/>
    </source>
</evidence>
<accession>A0AAV2RTD8</accession>
<comment type="function">
    <text evidence="7">Converts cob(I)alamin to adenosylcobalamin (adenosylcob(III)alamin), a coenzyme for methylmalonyl-CoA mutase, therefore participates in the final step of the vitamin B12 conversion. Generates adenosylcobalamin (AdoCbl) and directly delivers the cofactor to MUT in a transfer that is stimulated by ATP-binding to MMAB and gated by MMAA.</text>
</comment>
<dbReference type="AlphaFoldDB" id="A0AAV2RTD8"/>
<dbReference type="GO" id="GO:0005524">
    <property type="term" value="F:ATP binding"/>
    <property type="evidence" value="ECO:0007669"/>
    <property type="project" value="UniProtKB-UniRule"/>
</dbReference>
<evidence type="ECO:0000256" key="7">
    <source>
        <dbReference type="ARBA" id="ARBA00056747"/>
    </source>
</evidence>
<dbReference type="EMBL" id="CAXKWB010031036">
    <property type="protein sequence ID" value="CAL4139016.1"/>
    <property type="molecule type" value="Genomic_DNA"/>
</dbReference>
<comment type="caution">
    <text evidence="12">The sequence shown here is derived from an EMBL/GenBank/DDBJ whole genome shotgun (WGS) entry which is preliminary data.</text>
</comment>
<evidence type="ECO:0000313" key="13">
    <source>
        <dbReference type="Proteomes" id="UP001497623"/>
    </source>
</evidence>
<dbReference type="GO" id="GO:0008817">
    <property type="term" value="F:corrinoid adenosyltransferase activity"/>
    <property type="evidence" value="ECO:0007669"/>
    <property type="project" value="UniProtKB-ARBA"/>
</dbReference>
<evidence type="ECO:0000256" key="6">
    <source>
        <dbReference type="ARBA" id="ARBA00051988"/>
    </source>
</evidence>
<gene>
    <name evidence="12" type="ORF">MNOR_LOCUS28313</name>
</gene>
<dbReference type="NCBIfam" id="TIGR00636">
    <property type="entry name" value="PduO_Nterm"/>
    <property type="match status" value="1"/>
</dbReference>
<dbReference type="PANTHER" id="PTHR12213">
    <property type="entry name" value="CORRINOID ADENOSYLTRANSFERASE"/>
    <property type="match status" value="1"/>
</dbReference>
<evidence type="ECO:0000256" key="3">
    <source>
        <dbReference type="ARBA" id="ARBA00022679"/>
    </source>
</evidence>
<dbReference type="Gene3D" id="1.20.1200.10">
    <property type="entry name" value="Cobalamin adenosyltransferase-like"/>
    <property type="match status" value="1"/>
</dbReference>
<keyword evidence="3 10" id="KW-0808">Transferase</keyword>
<evidence type="ECO:0000256" key="2">
    <source>
        <dbReference type="ARBA" id="ARBA00011233"/>
    </source>
</evidence>
<keyword evidence="13" id="KW-1185">Reference proteome</keyword>
<dbReference type="FunFam" id="1.20.1200.10:FF:000001">
    <property type="entry name" value="Cob(I)yrinic acid a,c-diamide adenosyltransferase"/>
    <property type="match status" value="1"/>
</dbReference>
<protein>
    <recommendedName>
        <fullName evidence="8">Corrinoid adenosyltransferase MMAB</fullName>
    </recommendedName>
    <alternativeName>
        <fullName evidence="9">ATP:co(I)rrinoid adenosyltransferase MMAB</fullName>
    </alternativeName>
</protein>
<dbReference type="InterPro" id="IPR029499">
    <property type="entry name" value="PduO-typ"/>
</dbReference>
<name>A0AAV2RTD8_MEGNR</name>
<organism evidence="12 13">
    <name type="scientific">Meganyctiphanes norvegica</name>
    <name type="common">Northern krill</name>
    <name type="synonym">Thysanopoda norvegica</name>
    <dbReference type="NCBI Taxonomy" id="48144"/>
    <lineage>
        <taxon>Eukaryota</taxon>
        <taxon>Metazoa</taxon>
        <taxon>Ecdysozoa</taxon>
        <taxon>Arthropoda</taxon>
        <taxon>Crustacea</taxon>
        <taxon>Multicrustacea</taxon>
        <taxon>Malacostraca</taxon>
        <taxon>Eumalacostraca</taxon>
        <taxon>Eucarida</taxon>
        <taxon>Euphausiacea</taxon>
        <taxon>Euphausiidae</taxon>
        <taxon>Meganyctiphanes</taxon>
    </lineage>
</organism>
<comment type="subunit">
    <text evidence="2">Homotrimer.</text>
</comment>
<reference evidence="12 13" key="1">
    <citation type="submission" date="2024-05" db="EMBL/GenBank/DDBJ databases">
        <authorList>
            <person name="Wallberg A."/>
        </authorList>
    </citation>
    <scope>NUCLEOTIDE SEQUENCE [LARGE SCALE GENOMIC DNA]</scope>
</reference>
<dbReference type="InterPro" id="IPR016030">
    <property type="entry name" value="CblAdoTrfase-like"/>
</dbReference>
<comment type="catalytic activity">
    <reaction evidence="6">
        <text>cob(I)alamin-[corrinoid adenosyltransferase] + ATP = apo-[corrinoid adenosyltransferase] + adenosylcob(III)alamin + triphosphate</text>
        <dbReference type="Rhea" id="RHEA:56796"/>
        <dbReference type="Rhea" id="RHEA-COMP:14743"/>
        <dbReference type="Rhea" id="RHEA-COMP:14744"/>
        <dbReference type="ChEBI" id="CHEBI:18036"/>
        <dbReference type="ChEBI" id="CHEBI:18408"/>
        <dbReference type="ChEBI" id="CHEBI:30616"/>
        <dbReference type="ChEBI" id="CHEBI:60488"/>
        <dbReference type="ChEBI" id="CHEBI:83228"/>
    </reaction>
    <physiologicalReaction direction="left-to-right" evidence="6">
        <dbReference type="Rhea" id="RHEA:56797"/>
    </physiologicalReaction>
</comment>
<evidence type="ECO:0000256" key="4">
    <source>
        <dbReference type="ARBA" id="ARBA00022741"/>
    </source>
</evidence>
<comment type="similarity">
    <text evidence="1 10">Belongs to the Cob(I)alamin adenosyltransferase family.</text>
</comment>
<evidence type="ECO:0000256" key="9">
    <source>
        <dbReference type="ARBA" id="ARBA00075216"/>
    </source>
</evidence>
<evidence type="ECO:0000259" key="11">
    <source>
        <dbReference type="Pfam" id="PF01923"/>
    </source>
</evidence>
<dbReference type="InterPro" id="IPR036451">
    <property type="entry name" value="CblAdoTrfase-like_sf"/>
</dbReference>
<sequence length="250" mass="28036">MWFGVYQALKRPIALSVSRFRLAEVARINYDKKSLSSIDILVRNSSNTSIKIYTRTGDRGDTSLFNGQRTNKNGAFITALGNTDELSSYIGLAKEFALEKDIEFVDQLEKIQCILQDIGSLIATPIPQNLSDNPERKVRVLERLSFNISHIKELEVWIDNYSDMLPPLTNFILPGGGRISSALHVARTVCRRAERSIVPLVKDGCIDAQVLVYINRLSDYLFTVARVASLVCGKKEAIYIRPKPTENPST</sequence>
<evidence type="ECO:0000313" key="12">
    <source>
        <dbReference type="EMBL" id="CAL4139016.1"/>
    </source>
</evidence>
<evidence type="ECO:0000256" key="8">
    <source>
        <dbReference type="ARBA" id="ARBA00071654"/>
    </source>
</evidence>
<dbReference type="Pfam" id="PF01923">
    <property type="entry name" value="Cob_adeno_trans"/>
    <property type="match status" value="1"/>
</dbReference>
<keyword evidence="4 10" id="KW-0547">Nucleotide-binding</keyword>